<proteinExistence type="predicted"/>
<dbReference type="AlphaFoldDB" id="A0A9Q1HCW9"/>
<accession>A0A9Q1HCW9</accession>
<evidence type="ECO:0000313" key="1">
    <source>
        <dbReference type="EMBL" id="KAJ8040606.1"/>
    </source>
</evidence>
<keyword evidence="2" id="KW-1185">Reference proteome</keyword>
<protein>
    <submittedName>
        <fullName evidence="1">Uncharacterized protein</fullName>
    </submittedName>
</protein>
<gene>
    <name evidence="1" type="ORF">HOLleu_14946</name>
</gene>
<comment type="caution">
    <text evidence="1">The sequence shown here is derived from an EMBL/GenBank/DDBJ whole genome shotgun (WGS) entry which is preliminary data.</text>
</comment>
<organism evidence="1 2">
    <name type="scientific">Holothuria leucospilota</name>
    <name type="common">Black long sea cucumber</name>
    <name type="synonym">Mertensiothuria leucospilota</name>
    <dbReference type="NCBI Taxonomy" id="206669"/>
    <lineage>
        <taxon>Eukaryota</taxon>
        <taxon>Metazoa</taxon>
        <taxon>Echinodermata</taxon>
        <taxon>Eleutherozoa</taxon>
        <taxon>Echinozoa</taxon>
        <taxon>Holothuroidea</taxon>
        <taxon>Aspidochirotacea</taxon>
        <taxon>Aspidochirotida</taxon>
        <taxon>Holothuriidae</taxon>
        <taxon>Holothuria</taxon>
    </lineage>
</organism>
<dbReference type="EMBL" id="JAIZAY010000006">
    <property type="protein sequence ID" value="KAJ8040606.1"/>
    <property type="molecule type" value="Genomic_DNA"/>
</dbReference>
<reference evidence="1" key="1">
    <citation type="submission" date="2021-10" db="EMBL/GenBank/DDBJ databases">
        <title>Tropical sea cucumber genome reveals ecological adaptation and Cuvierian tubules defense mechanism.</title>
        <authorList>
            <person name="Chen T."/>
        </authorList>
    </citation>
    <scope>NUCLEOTIDE SEQUENCE</scope>
    <source>
        <strain evidence="1">Nanhai2018</strain>
        <tissue evidence="1">Muscle</tissue>
    </source>
</reference>
<evidence type="ECO:0000313" key="2">
    <source>
        <dbReference type="Proteomes" id="UP001152320"/>
    </source>
</evidence>
<name>A0A9Q1HCW9_HOLLE</name>
<sequence length="132" mass="15753">MEELALYREHLEDQQESEAAVFLLLVHKRREIARRCYWVKPWIQRRSFFGDYENLMVELQREARGDLIGFLRMPPEMFHQLVDHLTPRLRKATTNFCSPSSRTQVGYLLTDHRFKLSKNLLNTRAPMNHVAP</sequence>
<dbReference type="Proteomes" id="UP001152320">
    <property type="component" value="Chromosome 6"/>
</dbReference>
<dbReference type="OrthoDB" id="1681765at2759"/>